<comment type="caution">
    <text evidence="1">The sequence shown here is derived from an EMBL/GenBank/DDBJ whole genome shotgun (WGS) entry which is preliminary data.</text>
</comment>
<organism evidence="1 2">
    <name type="scientific">Dehalococcoides mccartyi</name>
    <dbReference type="NCBI Taxonomy" id="61435"/>
    <lineage>
        <taxon>Bacteria</taxon>
        <taxon>Bacillati</taxon>
        <taxon>Chloroflexota</taxon>
        <taxon>Dehalococcoidia</taxon>
        <taxon>Dehalococcoidales</taxon>
        <taxon>Dehalococcoidaceae</taxon>
        <taxon>Dehalococcoides</taxon>
    </lineage>
</organism>
<dbReference type="EMBL" id="PHFD01000121">
    <property type="protein sequence ID" value="PKH47360.1"/>
    <property type="molecule type" value="Genomic_DNA"/>
</dbReference>
<dbReference type="Proteomes" id="UP000233649">
    <property type="component" value="Unassembled WGS sequence"/>
</dbReference>
<evidence type="ECO:0000313" key="1">
    <source>
        <dbReference type="EMBL" id="PKH47360.1"/>
    </source>
</evidence>
<feature type="non-terminal residue" evidence="1">
    <location>
        <position position="1"/>
    </location>
</feature>
<protein>
    <submittedName>
        <fullName evidence="1">Cell division protein FtsZ</fullName>
    </submittedName>
</protein>
<keyword evidence="1" id="KW-0132">Cell division</keyword>
<sequence>FDRTIRFISLDKRLSQGFNMEDAFGSIPSLLD</sequence>
<evidence type="ECO:0000313" key="2">
    <source>
        <dbReference type="Proteomes" id="UP000233649"/>
    </source>
</evidence>
<name>A0A2J1DZ02_9CHLR</name>
<accession>A0A2J1DZ02</accession>
<proteinExistence type="predicted"/>
<dbReference type="GO" id="GO:0051301">
    <property type="term" value="P:cell division"/>
    <property type="evidence" value="ECO:0007669"/>
    <property type="project" value="UniProtKB-KW"/>
</dbReference>
<reference evidence="1 2" key="1">
    <citation type="journal article" date="2017" name="FEMS Microbiol. Ecol.">
        <title>Reconstructed genomes of novel Dehalococcoides mccartyi strains from 1,2,3,4-tetrachlorodibenzo-p-dioxin-dechlorinating enrichment cultures reveal divergent reductive dehalogenase gene profiles.</title>
        <authorList>
            <person name="Dam H.T."/>
            <person name="Vollmers J."/>
            <person name="Kaster A.K."/>
            <person name="Haggblom M.M."/>
        </authorList>
    </citation>
    <scope>NUCLEOTIDE SEQUENCE [LARGE SCALE GENOMIC DNA]</scope>
    <source>
        <strain evidence="1 2">H1-3-2.001</strain>
    </source>
</reference>
<dbReference type="AlphaFoldDB" id="A0A2J1DZ02"/>
<keyword evidence="1" id="KW-0131">Cell cycle</keyword>
<gene>
    <name evidence="1" type="ORF">CVH13_00590</name>
</gene>